<dbReference type="EMBL" id="CAMAPE010000005">
    <property type="protein sequence ID" value="CAH9068148.1"/>
    <property type="molecule type" value="Genomic_DNA"/>
</dbReference>
<keyword evidence="5" id="KW-1185">Reference proteome</keyword>
<dbReference type="InterPro" id="IPR024867">
    <property type="entry name" value="NFRKB"/>
</dbReference>
<dbReference type="CDD" id="cd21865">
    <property type="entry name" value="DEUBAD_NFRKB"/>
    <property type="match status" value="1"/>
</dbReference>
<comment type="caution">
    <text evidence="4">The sequence shown here is derived from an EMBL/GenBank/DDBJ whole genome shotgun (WGS) entry which is preliminary data.</text>
</comment>
<evidence type="ECO:0000259" key="3">
    <source>
        <dbReference type="PROSITE" id="PS51916"/>
    </source>
</evidence>
<comment type="subcellular location">
    <subcellularLocation>
        <location evidence="1">Nucleus</location>
    </subcellularLocation>
</comment>
<keyword evidence="2" id="KW-0539">Nucleus</keyword>
<dbReference type="PANTHER" id="PTHR13052">
    <property type="entry name" value="NFRKB-RELATED"/>
    <property type="match status" value="1"/>
</dbReference>
<organism evidence="4 5">
    <name type="scientific">Cuscuta europaea</name>
    <name type="common">European dodder</name>
    <dbReference type="NCBI Taxonomy" id="41803"/>
    <lineage>
        <taxon>Eukaryota</taxon>
        <taxon>Viridiplantae</taxon>
        <taxon>Streptophyta</taxon>
        <taxon>Embryophyta</taxon>
        <taxon>Tracheophyta</taxon>
        <taxon>Spermatophyta</taxon>
        <taxon>Magnoliopsida</taxon>
        <taxon>eudicotyledons</taxon>
        <taxon>Gunneridae</taxon>
        <taxon>Pentapetalae</taxon>
        <taxon>asterids</taxon>
        <taxon>lamiids</taxon>
        <taxon>Solanales</taxon>
        <taxon>Convolvulaceae</taxon>
        <taxon>Cuscuteae</taxon>
        <taxon>Cuscuta</taxon>
        <taxon>Cuscuta subgen. Cuscuta</taxon>
    </lineage>
</organism>
<protein>
    <recommendedName>
        <fullName evidence="3">DEUBAD domain-containing protein</fullName>
    </recommendedName>
</protein>
<dbReference type="Proteomes" id="UP001152484">
    <property type="component" value="Unassembled WGS sequence"/>
</dbReference>
<dbReference type="PROSITE" id="PS51916">
    <property type="entry name" value="DEUBAD"/>
    <property type="match status" value="1"/>
</dbReference>
<evidence type="ECO:0000313" key="4">
    <source>
        <dbReference type="EMBL" id="CAH9068148.1"/>
    </source>
</evidence>
<dbReference type="AlphaFoldDB" id="A0A9P1E024"/>
<dbReference type="PANTHER" id="PTHR13052:SF2">
    <property type="entry name" value="NUCLEAR FACTOR KAPPA-B-BINDING PROTEIN"/>
    <property type="match status" value="1"/>
</dbReference>
<dbReference type="InterPro" id="IPR044867">
    <property type="entry name" value="DEUBAD_dom"/>
</dbReference>
<accession>A0A9P1E024</accession>
<name>A0A9P1E024_CUSEU</name>
<dbReference type="OrthoDB" id="70874at2759"/>
<evidence type="ECO:0000313" key="5">
    <source>
        <dbReference type="Proteomes" id="UP001152484"/>
    </source>
</evidence>
<evidence type="ECO:0000256" key="2">
    <source>
        <dbReference type="ARBA" id="ARBA00023242"/>
    </source>
</evidence>
<evidence type="ECO:0000256" key="1">
    <source>
        <dbReference type="ARBA" id="ARBA00004123"/>
    </source>
</evidence>
<dbReference type="GO" id="GO:0031011">
    <property type="term" value="C:Ino80 complex"/>
    <property type="evidence" value="ECO:0007669"/>
    <property type="project" value="InterPro"/>
</dbReference>
<reference evidence="4" key="1">
    <citation type="submission" date="2022-07" db="EMBL/GenBank/DDBJ databases">
        <authorList>
            <person name="Macas J."/>
            <person name="Novak P."/>
            <person name="Neumann P."/>
        </authorList>
    </citation>
    <scope>NUCLEOTIDE SEQUENCE</scope>
</reference>
<feature type="domain" description="DEUBAD" evidence="3">
    <location>
        <begin position="89"/>
        <end position="200"/>
    </location>
</feature>
<proteinExistence type="predicted"/>
<sequence length="883" mass="99885">MAADQRKKRMNSVNIVACSQDRNGSKKRKQGISEYGFRMRCNVSLVWDEKKKRVVSKGDQIGMSWRDFMPFSGSVPRHHNILADVLNVPHEIFDLDNLAEVLTPEVWQTCLSHTEQSLLSEYLPKGIDADKLVHDLLGGDNFLFGNPFHKWSYDLCSGNLHPDAITSHRQSIKSHKKTYYLVLQKYHASMIDNLKTWKDKWASCKDSDEEIAEMIWRSTKFHRNRGHSLELDAEENFVRTPEFSWAAGDKGFSSDSPNPSVLQGDTQRRKVCVDNQYGNSLDWNNAAKHKRGEQIQKRNIQQIDGSKYMSYIKVSKEHYERVKSSMTHSSNSIQSRSLNNVLGNIKNLHVKPFEAYEEEERQKLHEHWLQLANRDLPAHYSNWLKRQSQECQLRKSIGHEMEELKPLSQDSMRVFHHLKSLEMKSNEVTNIAPTLTAQAAKDDEEDTSNRFLLHQTNKNSEDHSSSHVLVEEDEIDKPVWIAPEKIHQNTVTIKGDSWSSSISQQHQHVQQMVSLSDTNQFNEPDLDLRDDGIIKKMDKESPSVFEKLNKDAPLNQGSPLSSNNNNIWPIMSGVPFSSTPLNIEYSACVELPPPLSHPHVMDGRQDSHLIEVHSCEKEIVKDTLHRESSTSFYPHCPNETLQPFIKSNNSSSSVHNKQEQSSLTFHSGTTNLMSESGQFSGHFKEHNPAFVLKQAGLSDLYMQHQSALGNEYSVGGGTYSFPQRQGNLNIAIPDWNMNAVRFPAVQSTNLNGDGDLGQNWFSGENRARGGWSSLESRVGPSLCISGNDSDQSLFSVVSECNELRRGISSYDTMGPTERFMFSGNYDHMGLRVMSGPNNSLQPTAANNPLLTYLSSHEGSGGRPTNSNMGWVNNVANQNSGFIG</sequence>
<gene>
    <name evidence="4" type="ORF">CEURO_LOCUS2744</name>
</gene>